<accession>A0AAD4Z7P5</accession>
<comment type="caution">
    <text evidence="2">The sequence shown here is derived from an EMBL/GenBank/DDBJ whole genome shotgun (WGS) entry which is preliminary data.</text>
</comment>
<reference evidence="2 3" key="1">
    <citation type="journal article" date="2022" name="G3 (Bethesda)">
        <title>Whole-genome sequence and methylome profiling of the almond [Prunus dulcis (Mill.) D.A. Webb] cultivar 'Nonpareil'.</title>
        <authorList>
            <person name="D'Amico-Willman K.M."/>
            <person name="Ouma W.Z."/>
            <person name="Meulia T."/>
            <person name="Sideli G.M."/>
            <person name="Gradziel T.M."/>
            <person name="Fresnedo-Ramirez J."/>
        </authorList>
    </citation>
    <scope>NUCLEOTIDE SEQUENCE [LARGE SCALE GENOMIC DNA]</scope>
    <source>
        <strain evidence="2">Clone GOH B32 T37-40</strain>
    </source>
</reference>
<feature type="region of interest" description="Disordered" evidence="1">
    <location>
        <begin position="252"/>
        <end position="312"/>
    </location>
</feature>
<organism evidence="2 3">
    <name type="scientific">Prunus dulcis</name>
    <name type="common">Almond</name>
    <name type="synonym">Amygdalus dulcis</name>
    <dbReference type="NCBI Taxonomy" id="3755"/>
    <lineage>
        <taxon>Eukaryota</taxon>
        <taxon>Viridiplantae</taxon>
        <taxon>Streptophyta</taxon>
        <taxon>Embryophyta</taxon>
        <taxon>Tracheophyta</taxon>
        <taxon>Spermatophyta</taxon>
        <taxon>Magnoliopsida</taxon>
        <taxon>eudicotyledons</taxon>
        <taxon>Gunneridae</taxon>
        <taxon>Pentapetalae</taxon>
        <taxon>rosids</taxon>
        <taxon>fabids</taxon>
        <taxon>Rosales</taxon>
        <taxon>Rosaceae</taxon>
        <taxon>Amygdaloideae</taxon>
        <taxon>Amygdaleae</taxon>
        <taxon>Prunus</taxon>
    </lineage>
</organism>
<evidence type="ECO:0000313" key="2">
    <source>
        <dbReference type="EMBL" id="KAI5335980.1"/>
    </source>
</evidence>
<protein>
    <submittedName>
        <fullName evidence="2">Uncharacterized protein</fullName>
    </submittedName>
</protein>
<feature type="compositionally biased region" description="Acidic residues" evidence="1">
    <location>
        <begin position="257"/>
        <end position="274"/>
    </location>
</feature>
<sequence length="312" mass="33783">MIIVGGIFIPQEYLSKILSSSSLLFLPVKQYGEKDHTRGVLAKGPPTPKLVRLGGTRLVVVVTGGRRRLERQWPLVATKQVSGGSWWFAPAQDVERWNQNGPDFDDLPAEHEELVHPRTNSPAERQGDASIPFQSSSRLHQSRDGDRTGRSAYPPNHHDPAVESCAVKRRVGSASLTALEVTFAAAKKAKELSGQVNCSFATSAADPKVNKSSPAGDVGMSDLLKTNFLSSSSTCFKMVDHIHQTDDVHTFSRAEEQEPEEVVVEKDGAEEDASNEMMADVEEKVGRAAESVANLVDAEEATDHGSPAGVSE</sequence>
<name>A0AAD4Z7P5_PRUDU</name>
<gene>
    <name evidence="2" type="ORF">L3X38_026114</name>
</gene>
<evidence type="ECO:0000256" key="1">
    <source>
        <dbReference type="SAM" id="MobiDB-lite"/>
    </source>
</evidence>
<evidence type="ECO:0000313" key="3">
    <source>
        <dbReference type="Proteomes" id="UP001054821"/>
    </source>
</evidence>
<dbReference type="EMBL" id="JAJFAZ020000004">
    <property type="protein sequence ID" value="KAI5335980.1"/>
    <property type="molecule type" value="Genomic_DNA"/>
</dbReference>
<proteinExistence type="predicted"/>
<dbReference type="Proteomes" id="UP001054821">
    <property type="component" value="Chromosome 4"/>
</dbReference>
<feature type="region of interest" description="Disordered" evidence="1">
    <location>
        <begin position="115"/>
        <end position="163"/>
    </location>
</feature>
<keyword evidence="3" id="KW-1185">Reference proteome</keyword>
<dbReference type="AlphaFoldDB" id="A0AAD4Z7P5"/>